<name>A0ABD0XZ35_9HEMI</name>
<reference evidence="1 2" key="1">
    <citation type="submission" date="2024-07" db="EMBL/GenBank/DDBJ databases">
        <title>Chromosome-level genome assembly of the water stick insect Ranatra chinensis (Heteroptera: Nepidae).</title>
        <authorList>
            <person name="Liu X."/>
        </authorList>
    </citation>
    <scope>NUCLEOTIDE SEQUENCE [LARGE SCALE GENOMIC DNA]</scope>
    <source>
        <strain evidence="1">Cailab_2021Rc</strain>
        <tissue evidence="1">Muscle</tissue>
    </source>
</reference>
<proteinExistence type="predicted"/>
<evidence type="ECO:0000313" key="1">
    <source>
        <dbReference type="EMBL" id="KAL1115920.1"/>
    </source>
</evidence>
<dbReference type="Proteomes" id="UP001558652">
    <property type="component" value="Unassembled WGS sequence"/>
</dbReference>
<sequence length="169" mass="18537">MEGKRERRLPRVPVHRCSGLPGGCWTAAIPSSRGRGVRRSRERRSTRVVSAREALPATNPSEFGPRFLRAHELSTDSLALSDFLGALATGSPDSVWALATQRLSDWISPVSQEYQHTKGTILFIVLYIVPPPRCVRCREGHGSSTCLKTRETPATCALCVGDHPANYKG</sequence>
<comment type="caution">
    <text evidence="1">The sequence shown here is derived from an EMBL/GenBank/DDBJ whole genome shotgun (WGS) entry which is preliminary data.</text>
</comment>
<evidence type="ECO:0000313" key="2">
    <source>
        <dbReference type="Proteomes" id="UP001558652"/>
    </source>
</evidence>
<organism evidence="1 2">
    <name type="scientific">Ranatra chinensis</name>
    <dbReference type="NCBI Taxonomy" id="642074"/>
    <lineage>
        <taxon>Eukaryota</taxon>
        <taxon>Metazoa</taxon>
        <taxon>Ecdysozoa</taxon>
        <taxon>Arthropoda</taxon>
        <taxon>Hexapoda</taxon>
        <taxon>Insecta</taxon>
        <taxon>Pterygota</taxon>
        <taxon>Neoptera</taxon>
        <taxon>Paraneoptera</taxon>
        <taxon>Hemiptera</taxon>
        <taxon>Heteroptera</taxon>
        <taxon>Panheteroptera</taxon>
        <taxon>Nepomorpha</taxon>
        <taxon>Nepidae</taxon>
        <taxon>Ranatrinae</taxon>
        <taxon>Ranatra</taxon>
    </lineage>
</organism>
<protein>
    <submittedName>
        <fullName evidence="1">Uncharacterized protein</fullName>
    </submittedName>
</protein>
<gene>
    <name evidence="1" type="ORF">AAG570_005415</name>
</gene>
<keyword evidence="2" id="KW-1185">Reference proteome</keyword>
<dbReference type="AlphaFoldDB" id="A0ABD0XZ35"/>
<accession>A0ABD0XZ35</accession>
<dbReference type="EMBL" id="JBFDAA010000018">
    <property type="protein sequence ID" value="KAL1115920.1"/>
    <property type="molecule type" value="Genomic_DNA"/>
</dbReference>